<evidence type="ECO:0000313" key="15">
    <source>
        <dbReference type="Proteomes" id="UP001163152"/>
    </source>
</evidence>
<proteinExistence type="inferred from homology"/>
<dbReference type="Pfam" id="PF03471">
    <property type="entry name" value="CorC_HlyC"/>
    <property type="match status" value="1"/>
</dbReference>
<keyword evidence="15" id="KW-1185">Reference proteome</keyword>
<keyword evidence="3" id="KW-1003">Cell membrane</keyword>
<dbReference type="PROSITE" id="PS51846">
    <property type="entry name" value="CNNM"/>
    <property type="match status" value="1"/>
</dbReference>
<evidence type="ECO:0000313" key="14">
    <source>
        <dbReference type="EMBL" id="WAL61650.1"/>
    </source>
</evidence>
<keyword evidence="6 10" id="KW-1133">Transmembrane helix</keyword>
<dbReference type="CDD" id="cd04590">
    <property type="entry name" value="CBS_pair_CorC_HlyC_assoc"/>
    <property type="match status" value="1"/>
</dbReference>
<feature type="transmembrane region" description="Helical" evidence="11">
    <location>
        <begin position="57"/>
        <end position="80"/>
    </location>
</feature>
<evidence type="ECO:0000259" key="12">
    <source>
        <dbReference type="PROSITE" id="PS51371"/>
    </source>
</evidence>
<dbReference type="SMART" id="SM00116">
    <property type="entry name" value="CBS"/>
    <property type="match status" value="2"/>
</dbReference>
<evidence type="ECO:0000256" key="11">
    <source>
        <dbReference type="SAM" id="Phobius"/>
    </source>
</evidence>
<dbReference type="Gene3D" id="3.30.465.10">
    <property type="match status" value="1"/>
</dbReference>
<dbReference type="InterPro" id="IPR005170">
    <property type="entry name" value="Transptr-assoc_dom"/>
</dbReference>
<organism evidence="14 15">
    <name type="scientific">Thermocoleostomius sinensis A174</name>
    <dbReference type="NCBI Taxonomy" id="2016057"/>
    <lineage>
        <taxon>Bacteria</taxon>
        <taxon>Bacillati</taxon>
        <taxon>Cyanobacteriota</taxon>
        <taxon>Cyanophyceae</taxon>
        <taxon>Oculatellales</taxon>
        <taxon>Oculatellaceae</taxon>
        <taxon>Thermocoleostomius</taxon>
    </lineage>
</organism>
<evidence type="ECO:0000256" key="10">
    <source>
        <dbReference type="PROSITE-ProRule" id="PRU01193"/>
    </source>
</evidence>
<feature type="domain" description="CBS" evidence="12">
    <location>
        <begin position="218"/>
        <end position="279"/>
    </location>
</feature>
<dbReference type="PANTHER" id="PTHR43099">
    <property type="entry name" value="UPF0053 PROTEIN YRKA"/>
    <property type="match status" value="1"/>
</dbReference>
<evidence type="ECO:0000256" key="8">
    <source>
        <dbReference type="ARBA" id="ARBA00023136"/>
    </source>
</evidence>
<evidence type="ECO:0000256" key="2">
    <source>
        <dbReference type="ARBA" id="ARBA00006337"/>
    </source>
</evidence>
<comment type="similarity">
    <text evidence="2">Belongs to the UPF0053 family.</text>
</comment>
<dbReference type="KEGG" id="tsin:OXH18_06610"/>
<keyword evidence="8 10" id="KW-0472">Membrane</keyword>
<evidence type="ECO:0000256" key="1">
    <source>
        <dbReference type="ARBA" id="ARBA00004651"/>
    </source>
</evidence>
<dbReference type="InterPro" id="IPR036318">
    <property type="entry name" value="FAD-bd_PCMH-like_sf"/>
</dbReference>
<dbReference type="Gene3D" id="3.10.580.10">
    <property type="entry name" value="CBS-domain"/>
    <property type="match status" value="1"/>
</dbReference>
<evidence type="ECO:0000256" key="4">
    <source>
        <dbReference type="ARBA" id="ARBA00022692"/>
    </source>
</evidence>
<feature type="transmembrane region" description="Helical" evidence="11">
    <location>
        <begin position="133"/>
        <end position="157"/>
    </location>
</feature>
<evidence type="ECO:0000256" key="7">
    <source>
        <dbReference type="ARBA" id="ARBA00023122"/>
    </source>
</evidence>
<feature type="domain" description="CNNM transmembrane" evidence="13">
    <location>
        <begin position="1"/>
        <end position="199"/>
    </location>
</feature>
<dbReference type="Proteomes" id="UP001163152">
    <property type="component" value="Chromosome"/>
</dbReference>
<keyword evidence="7 9" id="KW-0129">CBS domain</keyword>
<dbReference type="InterPro" id="IPR002550">
    <property type="entry name" value="CNNM"/>
</dbReference>
<dbReference type="InterPro" id="IPR051676">
    <property type="entry name" value="UPF0053_domain"/>
</dbReference>
<dbReference type="GO" id="GO:0050660">
    <property type="term" value="F:flavin adenine dinucleotide binding"/>
    <property type="evidence" value="ECO:0007669"/>
    <property type="project" value="InterPro"/>
</dbReference>
<accession>A0A9E8ZI52</accession>
<dbReference type="PROSITE" id="PS51371">
    <property type="entry name" value="CBS"/>
    <property type="match status" value="2"/>
</dbReference>
<comment type="subcellular location">
    <subcellularLocation>
        <location evidence="1">Cell membrane</location>
        <topology evidence="1">Multi-pass membrane protein</topology>
    </subcellularLocation>
</comment>
<dbReference type="RefSeq" id="WP_268611666.1">
    <property type="nucleotide sequence ID" value="NZ_CP113797.1"/>
</dbReference>
<evidence type="ECO:0000256" key="9">
    <source>
        <dbReference type="PROSITE-ProRule" id="PRU00703"/>
    </source>
</evidence>
<keyword evidence="4 10" id="KW-0812">Transmembrane</keyword>
<dbReference type="InterPro" id="IPR016169">
    <property type="entry name" value="FAD-bd_PCMH_sub2"/>
</dbReference>
<feature type="transmembrane region" description="Helical" evidence="11">
    <location>
        <begin position="100"/>
        <end position="121"/>
    </location>
</feature>
<dbReference type="GO" id="GO:0005886">
    <property type="term" value="C:plasma membrane"/>
    <property type="evidence" value="ECO:0007669"/>
    <property type="project" value="UniProtKB-SubCell"/>
</dbReference>
<dbReference type="AlphaFoldDB" id="A0A9E8ZI52"/>
<protein>
    <submittedName>
        <fullName evidence="14">Hemolysin family protein</fullName>
    </submittedName>
</protein>
<keyword evidence="5" id="KW-0677">Repeat</keyword>
<dbReference type="Pfam" id="PF00571">
    <property type="entry name" value="CBS"/>
    <property type="match status" value="2"/>
</dbReference>
<gene>
    <name evidence="14" type="ORF">OXH18_06610</name>
</gene>
<dbReference type="InterPro" id="IPR044751">
    <property type="entry name" value="Ion_transp-like_CBS"/>
</dbReference>
<feature type="domain" description="CBS" evidence="12">
    <location>
        <begin position="282"/>
        <end position="338"/>
    </location>
</feature>
<dbReference type="SUPFAM" id="SSF54631">
    <property type="entry name" value="CBS-domain pair"/>
    <property type="match status" value="1"/>
</dbReference>
<dbReference type="SUPFAM" id="SSF56176">
    <property type="entry name" value="FAD-binding/transporter-associated domain-like"/>
    <property type="match status" value="1"/>
</dbReference>
<dbReference type="InterPro" id="IPR046342">
    <property type="entry name" value="CBS_dom_sf"/>
</dbReference>
<evidence type="ECO:0000256" key="5">
    <source>
        <dbReference type="ARBA" id="ARBA00022737"/>
    </source>
</evidence>
<dbReference type="InterPro" id="IPR000644">
    <property type="entry name" value="CBS_dom"/>
</dbReference>
<dbReference type="Pfam" id="PF01595">
    <property type="entry name" value="CNNM"/>
    <property type="match status" value="1"/>
</dbReference>
<reference evidence="14" key="1">
    <citation type="submission" date="2022-12" db="EMBL/GenBank/DDBJ databases">
        <title>Polyphasic identification of a Novel Hot-Spring Cyanobacterium Ocullathermofonsia sinensis gen nov. sp. nov. and Genomic Insights on its Adaptations to the Thermal Habitat.</title>
        <authorList>
            <person name="Daroch M."/>
            <person name="Tang J."/>
            <person name="Jiang Y."/>
        </authorList>
    </citation>
    <scope>NUCLEOTIDE SEQUENCE</scope>
    <source>
        <strain evidence="14">PKUAC-SCTA174</strain>
    </source>
</reference>
<evidence type="ECO:0000256" key="3">
    <source>
        <dbReference type="ARBA" id="ARBA00022475"/>
    </source>
</evidence>
<sequence>MSSQIVIILLLILANGLFAMSEMAVVSARKARLQELAAQGNTNARTALSLAESPNRFLATVQIGITMIGTLAGAFGGATLSEPLAAHIAQIPGLQPYSETIAFGTVVVLITYLSLILGELVPKRLALNNPERIAAFVAAPMLCISGITGPIVSLLSISTEFVLKLLRVNPHTNEPLVTEEEIKILLRQGAKAGAFEAAEQNMVERVFHLGDQQANALMTPRPDICWLDLNDPMEVNRQKMIDSHHSRFPVCQETLDNVLGVVHVSDVLNRSLLGEPIDLTAMLRQPLLIPESTRALKILELFKQSGTHIAFVVDEYGVIQGLVTLNDVMEVIIGDVSFVDQPQEADVIQREDGSWLLDGMLSINEIKEVLDLEHLPGEARGNFQTLGGFMITNLGRIPKSSDHFVWDGFRFEVMDMDGNRVDKVLVVPPEMGKQGTKDEE</sequence>
<name>A0A9E8ZI52_9CYAN</name>
<dbReference type="SMART" id="SM01091">
    <property type="entry name" value="CorC_HlyC"/>
    <property type="match status" value="1"/>
</dbReference>
<feature type="transmembrane region" description="Helical" evidence="11">
    <location>
        <begin position="6"/>
        <end position="26"/>
    </location>
</feature>
<evidence type="ECO:0000256" key="6">
    <source>
        <dbReference type="ARBA" id="ARBA00022989"/>
    </source>
</evidence>
<evidence type="ECO:0000259" key="13">
    <source>
        <dbReference type="PROSITE" id="PS51846"/>
    </source>
</evidence>
<dbReference type="EMBL" id="CP113797">
    <property type="protein sequence ID" value="WAL61650.1"/>
    <property type="molecule type" value="Genomic_DNA"/>
</dbReference>
<dbReference type="PANTHER" id="PTHR43099:SF2">
    <property type="entry name" value="UPF0053 PROTEIN YRKA"/>
    <property type="match status" value="1"/>
</dbReference>